<sequence>MASETPNADDLYKQQNYKQAFSIYTKQAKAGNPHAYYQLGTMHYNGQGTEANLLGALIWFSLAAEYQIDDSEEVLAQLLQSVADDQLEKVLQVITDFKKKYGKQQFQQKYLPVMIDDNKNKKVIFGSEGKHKNQLDLSDELVDEDISDYFSDDSFTEDDIDDTFGADSSDDFSSSNLFDRPYLAVVDYDIAVDGSIRNMNNIESFGRVSQALYDLSITNIPTPTFDGKPVSFVNRSYLGVANYNMHRVREDNKELYNWLTRRIKRLSKSSDINDRFQYARTLLLLKWLPQKEGQAVELLRSLAEEGYIKAQYEYGLYLYREQIDLEQAIRWISLASLYGLSEAQYRLAFILRTSPWVITNEKKSLFWFELAAAKNHAGANLKAAELKLLAQDKTLHDFKSAIAHLNNIESTQQENPEFHYLVAVSYLHGENRDMVKAISHIRKAISKGNRLNWDVSDWEDQYKLWTTGKVYIVD</sequence>
<dbReference type="EMBL" id="BAEN01000020">
    <property type="protein sequence ID" value="GAC13376.1"/>
    <property type="molecule type" value="Genomic_DNA"/>
</dbReference>
<dbReference type="Proteomes" id="UP000006334">
    <property type="component" value="Unassembled WGS sequence"/>
</dbReference>
<dbReference type="Pfam" id="PF08238">
    <property type="entry name" value="Sel1"/>
    <property type="match status" value="4"/>
</dbReference>
<comment type="caution">
    <text evidence="1">The sequence shown here is derived from an EMBL/GenBank/DDBJ whole genome shotgun (WGS) entry which is preliminary data.</text>
</comment>
<keyword evidence="2" id="KW-1185">Reference proteome</keyword>
<dbReference type="RefSeq" id="WP_008843196.1">
    <property type="nucleotide sequence ID" value="NZ_BAEN01000020.1"/>
</dbReference>
<dbReference type="OrthoDB" id="6378251at2"/>
<dbReference type="InterPro" id="IPR006597">
    <property type="entry name" value="Sel1-like"/>
</dbReference>
<dbReference type="InterPro" id="IPR011990">
    <property type="entry name" value="TPR-like_helical_dom_sf"/>
</dbReference>
<evidence type="ECO:0000313" key="2">
    <source>
        <dbReference type="Proteomes" id="UP000006334"/>
    </source>
</evidence>
<organism evidence="1 2">
    <name type="scientific">Aliiglaciecola lipolytica E3</name>
    <dbReference type="NCBI Taxonomy" id="1127673"/>
    <lineage>
        <taxon>Bacteria</taxon>
        <taxon>Pseudomonadati</taxon>
        <taxon>Pseudomonadota</taxon>
        <taxon>Gammaproteobacteria</taxon>
        <taxon>Alteromonadales</taxon>
        <taxon>Alteromonadaceae</taxon>
        <taxon>Aliiglaciecola</taxon>
    </lineage>
</organism>
<dbReference type="eggNOG" id="ENOG502ZAZR">
    <property type="taxonomic scope" value="Bacteria"/>
</dbReference>
<protein>
    <recommendedName>
        <fullName evidence="3">Sel1 repeat family protein</fullName>
    </recommendedName>
</protein>
<name>K6XNY7_9ALTE</name>
<dbReference type="SUPFAM" id="SSF81901">
    <property type="entry name" value="HCP-like"/>
    <property type="match status" value="2"/>
</dbReference>
<proteinExistence type="predicted"/>
<dbReference type="PANTHER" id="PTHR11102">
    <property type="entry name" value="SEL-1-LIKE PROTEIN"/>
    <property type="match status" value="1"/>
</dbReference>
<evidence type="ECO:0000313" key="1">
    <source>
        <dbReference type="EMBL" id="GAC13376.1"/>
    </source>
</evidence>
<accession>K6XNY7</accession>
<dbReference type="InterPro" id="IPR050767">
    <property type="entry name" value="Sel1_AlgK"/>
</dbReference>
<reference evidence="1 2" key="1">
    <citation type="journal article" date="2017" name="Antonie Van Leeuwenhoek">
        <title>Rhizobium rhizosphaerae sp. nov., a novel species isolated from rice rhizosphere.</title>
        <authorList>
            <person name="Zhao J.J."/>
            <person name="Zhang J."/>
            <person name="Zhang R.J."/>
            <person name="Zhang C.W."/>
            <person name="Yin H.Q."/>
            <person name="Zhang X.X."/>
        </authorList>
    </citation>
    <scope>NUCLEOTIDE SEQUENCE [LARGE SCALE GENOMIC DNA]</scope>
    <source>
        <strain evidence="1 2">E3</strain>
    </source>
</reference>
<dbReference type="PANTHER" id="PTHR11102:SF160">
    <property type="entry name" value="ERAD-ASSOCIATED E3 UBIQUITIN-PROTEIN LIGASE COMPONENT HRD3"/>
    <property type="match status" value="1"/>
</dbReference>
<gene>
    <name evidence="1" type="ORF">GLIP_0730</name>
</gene>
<evidence type="ECO:0008006" key="3">
    <source>
        <dbReference type="Google" id="ProtNLM"/>
    </source>
</evidence>
<dbReference type="AlphaFoldDB" id="K6XNY7"/>
<dbReference type="STRING" id="1127673.GLIP_0730"/>
<dbReference type="SMART" id="SM00671">
    <property type="entry name" value="SEL1"/>
    <property type="match status" value="4"/>
</dbReference>
<dbReference type="Gene3D" id="1.25.40.10">
    <property type="entry name" value="Tetratricopeptide repeat domain"/>
    <property type="match status" value="2"/>
</dbReference>